<dbReference type="EMBL" id="NUIL01000015">
    <property type="protein sequence ID" value="PGO29288.1"/>
    <property type="molecule type" value="Genomic_DNA"/>
</dbReference>
<evidence type="ECO:0000259" key="1">
    <source>
        <dbReference type="Pfam" id="PF16467"/>
    </source>
</evidence>
<dbReference type="InterPro" id="IPR032489">
    <property type="entry name" value="DUF5048"/>
</dbReference>
<feature type="domain" description="DUF5048" evidence="1">
    <location>
        <begin position="299"/>
        <end position="376"/>
    </location>
</feature>
<evidence type="ECO:0000313" key="3">
    <source>
        <dbReference type="Proteomes" id="UP000223777"/>
    </source>
</evidence>
<dbReference type="Pfam" id="PF16467">
    <property type="entry name" value="DUF5048"/>
    <property type="match status" value="1"/>
</dbReference>
<dbReference type="AlphaFoldDB" id="A0A2B9Q352"/>
<organism evidence="2 3">
    <name type="scientific">Bacillus cereus</name>
    <dbReference type="NCBI Taxonomy" id="1396"/>
    <lineage>
        <taxon>Bacteria</taxon>
        <taxon>Bacillati</taxon>
        <taxon>Bacillota</taxon>
        <taxon>Bacilli</taxon>
        <taxon>Bacillales</taxon>
        <taxon>Bacillaceae</taxon>
        <taxon>Bacillus</taxon>
        <taxon>Bacillus cereus group</taxon>
    </lineage>
</organism>
<dbReference type="Proteomes" id="UP000223777">
    <property type="component" value="Unassembled WGS sequence"/>
</dbReference>
<evidence type="ECO:0000313" key="2">
    <source>
        <dbReference type="EMBL" id="PGO29288.1"/>
    </source>
</evidence>
<protein>
    <recommendedName>
        <fullName evidence="1">DUF5048 domain-containing protein</fullName>
    </recommendedName>
</protein>
<name>A0A2B9Q352_BACCE</name>
<dbReference type="Gene3D" id="1.10.390.20">
    <property type="match status" value="1"/>
</dbReference>
<accession>A0A2B9Q352</accession>
<sequence length="682" mass="75942">MGVRDVSKLANYAYLHLQDIRKLYITVEVLDKDNNTIETIQGLSIGGDVNVSGGSLIKRAGNLSFILLDEFLPKKDGLLWMTNKIRVYAGIENLASAEATVTHFCLGTFYITEPAIDITSNSRTVDIALQDNMMRWEQEQLENKMVFETDTPLNTAVISLMQSLGEFNLQVEFTDLKIPYKMEFDVGTTILDILTKLRDLYMDWECYYDVDGTFVFRKMQVQRENGEPIAWRFDNGTDLITAFKESFTYKNVKNRVVAMGEVDEKTGITPKSEATIISAESPFHENTIGKRTLVIKDGSLKNNVQCDAKARYELFKASTFQEQLDIDTLPIYYLDANNIIEVVNHATKELERYVVDSIGIGLGVSDTMGLSCHKVYYNQFDDIGSSLGDFQKSADIIIDGITNKGWLSLSEIRVKEYLGLEGDGSKLIVKFEYQGLHGTTAYVTGFIGETTQTLTVDLADFDNVQGDNGDSGNGKSEYSDRVLGHEMVHAIMNNSLGLSKIVALPEWFKEGIAELIHGADERFKISITVDKVVNDEKIKGIVSRATELMKNAIFKSESDDYSAGYLIVKYLNHNFKAGKSMKDFMWTIKQAPNANNLIQDAVVANTVFASYDAFVTAFTANAFNHVKTKMHLNVGADETDTGSIGGSDENGSTPLNAEDVFDNSKAVQGIPAIGFNVEFMRP</sequence>
<comment type="caution">
    <text evidence="2">The sequence shown here is derived from an EMBL/GenBank/DDBJ whole genome shotgun (WGS) entry which is preliminary data.</text>
</comment>
<reference evidence="2 3" key="1">
    <citation type="submission" date="2017-09" db="EMBL/GenBank/DDBJ databases">
        <title>Large-scale bioinformatics analysis of Bacillus genomes uncovers conserved roles of natural products in bacterial physiology.</title>
        <authorList>
            <consortium name="Agbiome Team Llc"/>
            <person name="Bleich R.M."/>
            <person name="Grubbs K.J."/>
            <person name="Santa Maria K.C."/>
            <person name="Allen S.E."/>
            <person name="Farag S."/>
            <person name="Shank E.A."/>
            <person name="Bowers A."/>
        </authorList>
    </citation>
    <scope>NUCLEOTIDE SEQUENCE [LARGE SCALE GENOMIC DNA]</scope>
    <source>
        <strain evidence="2 3">AFS050027</strain>
    </source>
</reference>
<proteinExistence type="predicted"/>
<gene>
    <name evidence="2" type="ORF">CN984_12285</name>
</gene>